<feature type="non-terminal residue" evidence="1">
    <location>
        <position position="1"/>
    </location>
</feature>
<keyword evidence="2" id="KW-1185">Reference proteome</keyword>
<organism evidence="1 2">
    <name type="scientific">Gigaspora margarita</name>
    <dbReference type="NCBI Taxonomy" id="4874"/>
    <lineage>
        <taxon>Eukaryota</taxon>
        <taxon>Fungi</taxon>
        <taxon>Fungi incertae sedis</taxon>
        <taxon>Mucoromycota</taxon>
        <taxon>Glomeromycotina</taxon>
        <taxon>Glomeromycetes</taxon>
        <taxon>Diversisporales</taxon>
        <taxon>Gigasporaceae</taxon>
        <taxon>Gigaspora</taxon>
    </lineage>
</organism>
<dbReference type="Proteomes" id="UP000789901">
    <property type="component" value="Unassembled WGS sequence"/>
</dbReference>
<evidence type="ECO:0000313" key="1">
    <source>
        <dbReference type="EMBL" id="CAG8851967.1"/>
    </source>
</evidence>
<proteinExistence type="predicted"/>
<name>A0ABN7XAZ9_GIGMA</name>
<protein>
    <submittedName>
        <fullName evidence="1">16300_t:CDS:1</fullName>
    </submittedName>
</protein>
<evidence type="ECO:0000313" key="2">
    <source>
        <dbReference type="Proteomes" id="UP000789901"/>
    </source>
</evidence>
<feature type="non-terminal residue" evidence="1">
    <location>
        <position position="40"/>
    </location>
</feature>
<comment type="caution">
    <text evidence="1">The sequence shown here is derived from an EMBL/GenBank/DDBJ whole genome shotgun (WGS) entry which is preliminary data.</text>
</comment>
<sequence length="40" mass="4687">FKDENDSIDEPTDFNSLINDCINIFDDEKISDEDEDAEEF</sequence>
<reference evidence="1 2" key="1">
    <citation type="submission" date="2021-06" db="EMBL/GenBank/DDBJ databases">
        <authorList>
            <person name="Kallberg Y."/>
            <person name="Tangrot J."/>
            <person name="Rosling A."/>
        </authorList>
    </citation>
    <scope>NUCLEOTIDE SEQUENCE [LARGE SCALE GENOMIC DNA]</scope>
    <source>
        <strain evidence="1 2">120-4 pot B 10/14</strain>
    </source>
</reference>
<gene>
    <name evidence="1" type="ORF">GMARGA_LOCUS41006</name>
</gene>
<dbReference type="EMBL" id="CAJVQB010108927">
    <property type="protein sequence ID" value="CAG8851967.1"/>
    <property type="molecule type" value="Genomic_DNA"/>
</dbReference>
<accession>A0ABN7XAZ9</accession>